<proteinExistence type="predicted"/>
<dbReference type="InterPro" id="IPR047111">
    <property type="entry name" value="YbaP-like"/>
</dbReference>
<dbReference type="PROSITE" id="PS51257">
    <property type="entry name" value="PROKAR_LIPOPROTEIN"/>
    <property type="match status" value="1"/>
</dbReference>
<dbReference type="Gene3D" id="3.80.10.10">
    <property type="entry name" value="Ribonuclease Inhibitor"/>
    <property type="match status" value="1"/>
</dbReference>
<reference evidence="1 2" key="1">
    <citation type="submission" date="2016-10" db="EMBL/GenBank/DDBJ databases">
        <authorList>
            <person name="de Groot N.N."/>
        </authorList>
    </citation>
    <scope>NUCLEOTIDE SEQUENCE [LARGE SCALE GENOMIC DNA]</scope>
    <source>
        <strain evidence="1 2">IBRC-M 10780</strain>
    </source>
</reference>
<gene>
    <name evidence="1" type="ORF">SAMN05216389_101340</name>
</gene>
<dbReference type="Proteomes" id="UP000198618">
    <property type="component" value="Unassembled WGS sequence"/>
</dbReference>
<sequence length="413" mass="47027">MKRTLYHLFLIVMAVVMIGCQSEETISFSNETIEESIRVEIDKEEGEIFAEDLDEITELDLSGLELKDLDGLEHLDAVEVLYLQNNNISDFTVLEDMESLQKVTIAGNPYDETAEFLGELSDQDVEVITKLAVEVLGTPNGPGGFLWKVENGETVVYLQGTIHTATEDFYPLNEEIEKAYAEADVIVPEIDLVNLNPMEVQGTTMELAVYQDGTTIEDHIPSDLYEKLDSTLKELGMPIDMLKNYKPWFLSSTIQQLMMQQLGYIQGVDEYFLTRADEDGKEVIGLETVEEQLRIFAETSPEYQIEMLEEALIDLEEFDTQMQEMFDLYKEGDEELLLESLTEEGAEVSEEEQAFMEALNDERNYGMAETIEDFLEEDSGDTYFVIVGSLHLLMEPHVRSILEEAGYEVERVH</sequence>
<dbReference type="SUPFAM" id="SSF52058">
    <property type="entry name" value="L domain-like"/>
    <property type="match status" value="1"/>
</dbReference>
<protein>
    <recommendedName>
        <fullName evidence="3">TraB family protein</fullName>
    </recommendedName>
</protein>
<evidence type="ECO:0000313" key="2">
    <source>
        <dbReference type="Proteomes" id="UP000198618"/>
    </source>
</evidence>
<dbReference type="InterPro" id="IPR002816">
    <property type="entry name" value="TraB/PrgY/GumN_fam"/>
</dbReference>
<accession>A0A1H9YF62</accession>
<evidence type="ECO:0000313" key="1">
    <source>
        <dbReference type="EMBL" id="SES67107.1"/>
    </source>
</evidence>
<dbReference type="OrthoDB" id="357294at2"/>
<dbReference type="EMBL" id="FOHE01000001">
    <property type="protein sequence ID" value="SES67107.1"/>
    <property type="molecule type" value="Genomic_DNA"/>
</dbReference>
<keyword evidence="2" id="KW-1185">Reference proteome</keyword>
<dbReference type="PANTHER" id="PTHR40590">
    <property type="entry name" value="CYTOPLASMIC PROTEIN-RELATED"/>
    <property type="match status" value="1"/>
</dbReference>
<evidence type="ECO:0008006" key="3">
    <source>
        <dbReference type="Google" id="ProtNLM"/>
    </source>
</evidence>
<dbReference type="PANTHER" id="PTHR40590:SF1">
    <property type="entry name" value="CYTOPLASMIC PROTEIN"/>
    <property type="match status" value="1"/>
</dbReference>
<dbReference type="AlphaFoldDB" id="A0A1H9YF62"/>
<dbReference type="RefSeq" id="WP_090866171.1">
    <property type="nucleotide sequence ID" value="NZ_FOHE01000001.1"/>
</dbReference>
<dbReference type="STRING" id="930131.SAMN05216389_101340"/>
<dbReference type="Pfam" id="PF01963">
    <property type="entry name" value="TraB_PrgY_gumN"/>
    <property type="match status" value="1"/>
</dbReference>
<dbReference type="InterPro" id="IPR032675">
    <property type="entry name" value="LRR_dom_sf"/>
</dbReference>
<name>A0A1H9YF62_9BACI</name>
<dbReference type="CDD" id="cd14789">
    <property type="entry name" value="Tiki"/>
    <property type="match status" value="1"/>
</dbReference>
<organism evidence="1 2">
    <name type="scientific">Oceanobacillus limi</name>
    <dbReference type="NCBI Taxonomy" id="930131"/>
    <lineage>
        <taxon>Bacteria</taxon>
        <taxon>Bacillati</taxon>
        <taxon>Bacillota</taxon>
        <taxon>Bacilli</taxon>
        <taxon>Bacillales</taxon>
        <taxon>Bacillaceae</taxon>
        <taxon>Oceanobacillus</taxon>
    </lineage>
</organism>